<feature type="compositionally biased region" description="Basic residues" evidence="4">
    <location>
        <begin position="327"/>
        <end position="338"/>
    </location>
</feature>
<organism evidence="6 7">
    <name type="scientific">Arachis hypogaea</name>
    <name type="common">Peanut</name>
    <dbReference type="NCBI Taxonomy" id="3818"/>
    <lineage>
        <taxon>Eukaryota</taxon>
        <taxon>Viridiplantae</taxon>
        <taxon>Streptophyta</taxon>
        <taxon>Embryophyta</taxon>
        <taxon>Tracheophyta</taxon>
        <taxon>Spermatophyta</taxon>
        <taxon>Magnoliopsida</taxon>
        <taxon>eudicotyledons</taxon>
        <taxon>Gunneridae</taxon>
        <taxon>Pentapetalae</taxon>
        <taxon>rosids</taxon>
        <taxon>fabids</taxon>
        <taxon>Fabales</taxon>
        <taxon>Fabaceae</taxon>
        <taxon>Papilionoideae</taxon>
        <taxon>50 kb inversion clade</taxon>
        <taxon>dalbergioids sensu lato</taxon>
        <taxon>Dalbergieae</taxon>
        <taxon>Pterocarpus clade</taxon>
        <taxon>Arachis</taxon>
    </lineage>
</organism>
<dbReference type="AlphaFoldDB" id="A0A445ECN3"/>
<comment type="similarity">
    <text evidence="1">Belongs to the peptidase C48 family.</text>
</comment>
<evidence type="ECO:0000313" key="7">
    <source>
        <dbReference type="Proteomes" id="UP000289738"/>
    </source>
</evidence>
<evidence type="ECO:0000256" key="4">
    <source>
        <dbReference type="SAM" id="MobiDB-lite"/>
    </source>
</evidence>
<dbReference type="InterPro" id="IPR038765">
    <property type="entry name" value="Papain-like_cys_pep_sf"/>
</dbReference>
<name>A0A445ECN3_ARAHY</name>
<dbReference type="Gene3D" id="3.40.395.10">
    <property type="entry name" value="Adenoviral Proteinase, Chain A"/>
    <property type="match status" value="1"/>
</dbReference>
<dbReference type="PANTHER" id="PTHR34835">
    <property type="entry name" value="OS07G0283600 PROTEIN-RELATED"/>
    <property type="match status" value="1"/>
</dbReference>
<dbReference type="GO" id="GO:0006508">
    <property type="term" value="P:proteolysis"/>
    <property type="evidence" value="ECO:0007669"/>
    <property type="project" value="UniProtKB-KW"/>
</dbReference>
<keyword evidence="3" id="KW-0378">Hydrolase</keyword>
<evidence type="ECO:0000256" key="1">
    <source>
        <dbReference type="ARBA" id="ARBA00005234"/>
    </source>
</evidence>
<dbReference type="SUPFAM" id="SSF54001">
    <property type="entry name" value="Cysteine proteinases"/>
    <property type="match status" value="1"/>
</dbReference>
<accession>A0A445ECN3</accession>
<dbReference type="InterPro" id="IPR003653">
    <property type="entry name" value="Peptidase_C48_C"/>
</dbReference>
<comment type="caution">
    <text evidence="6">The sequence shown here is derived from an EMBL/GenBank/DDBJ whole genome shotgun (WGS) entry which is preliminary data.</text>
</comment>
<dbReference type="GO" id="GO:0008234">
    <property type="term" value="F:cysteine-type peptidase activity"/>
    <property type="evidence" value="ECO:0007669"/>
    <property type="project" value="InterPro"/>
</dbReference>
<reference evidence="6 7" key="1">
    <citation type="submission" date="2019-01" db="EMBL/GenBank/DDBJ databases">
        <title>Sequencing of cultivated peanut Arachis hypogaea provides insights into genome evolution and oil improvement.</title>
        <authorList>
            <person name="Chen X."/>
        </authorList>
    </citation>
    <scope>NUCLEOTIDE SEQUENCE [LARGE SCALE GENOMIC DNA]</scope>
    <source>
        <strain evidence="7">cv. Fuhuasheng</strain>
        <tissue evidence="6">Leaves</tissue>
    </source>
</reference>
<keyword evidence="2" id="KW-0645">Protease</keyword>
<dbReference type="Proteomes" id="UP000289738">
    <property type="component" value="Chromosome A02"/>
</dbReference>
<dbReference type="EMBL" id="SDMP01000002">
    <property type="protein sequence ID" value="RYR73035.1"/>
    <property type="molecule type" value="Genomic_DNA"/>
</dbReference>
<feature type="region of interest" description="Disordered" evidence="4">
    <location>
        <begin position="247"/>
        <end position="359"/>
    </location>
</feature>
<evidence type="ECO:0000259" key="5">
    <source>
        <dbReference type="PROSITE" id="PS50600"/>
    </source>
</evidence>
<evidence type="ECO:0000313" key="6">
    <source>
        <dbReference type="EMBL" id="RYR73035.1"/>
    </source>
</evidence>
<dbReference type="Pfam" id="PF02902">
    <property type="entry name" value="Peptidase_C48"/>
    <property type="match status" value="1"/>
</dbReference>
<feature type="domain" description="Ubiquitin-like protease family profile" evidence="5">
    <location>
        <begin position="506"/>
        <end position="692"/>
    </location>
</feature>
<proteinExistence type="inferred from homology"/>
<feature type="compositionally biased region" description="Basic residues" evidence="4">
    <location>
        <begin position="254"/>
        <end position="268"/>
    </location>
</feature>
<feature type="region of interest" description="Disordered" evidence="4">
    <location>
        <begin position="737"/>
        <end position="778"/>
    </location>
</feature>
<gene>
    <name evidence="6" type="ORF">Ahy_A02g007306</name>
</gene>
<keyword evidence="7" id="KW-1185">Reference proteome</keyword>
<dbReference type="PROSITE" id="PS50600">
    <property type="entry name" value="ULP_PROTEASE"/>
    <property type="match status" value="1"/>
</dbReference>
<evidence type="ECO:0000256" key="3">
    <source>
        <dbReference type="ARBA" id="ARBA00022801"/>
    </source>
</evidence>
<sequence>MMRTLSNNNSVEKLAEIDEIGFGFLRRVPNWSVKQAIMVHLAESYQVKQRTFVLDIGNIRLNAELIGKVFGLPSQGDPFPTLDESNPSHVAIQKRFHRRTTTELRDLVYSCPMVTESDRMEFRRYFLLVVMKMFLCPTTQQVLSPWHIYAVLDVSDPRRFNWPLETMKWFDKAVEKYKLKGNKTCEGCMFVMLILYFQRLQYGLLDNCLEPEPWLDAWSSEMLEKKAQYIISEGRLLTRQGVVEDIKGRSPQAARRKTGKKAPQKHGRKDSVPPRGSSVCGERRQVSQERQTSGRTTAPPPTRSTSRRTDESKTNPRHSRSGVQKNRGAKKDRSRRSSPKQSEKKELPISTDDDEENEPLAKRMCRLYNQRDDQQKPNADPHEVNLNKDNAAQATPVSSFPDAGTLSVSLVKHEEWEFDGQNTRPLQIVMPASPSCKTPSPPSKKISPGMTQTEQMLTQYTPIKIHPLLKGRKLDEVDEERLRRWAANRSSEQNQVVAAYEGKQHLSLLREDICSLLPRHWVTSNIIHWMCSTFNDSESLRFKNDYYCIPSGILETVLHKRNLDSFREVPTVSYVGLGPHFGDDSIFFDKIAASTRKWWFALVCIDRHWWLYAFEIYQKRLWVLDSMYTGEPNSERLKIHAYAGRLIEDMAKVTIPAYEHTEDGLPRLYPCVPRQDNGSDCGVFVIKFMQFWGLDKPLQHWDKDVVQEFRNEIILDIVLGLHNSQIGMALQALDSAPVRRNQPRKKTKAVKSPFTAPSTRSMLQRAGLPTRKPAKGGR</sequence>
<evidence type="ECO:0000256" key="2">
    <source>
        <dbReference type="ARBA" id="ARBA00022670"/>
    </source>
</evidence>
<protein>
    <recommendedName>
        <fullName evidence="5">Ubiquitin-like protease family profile domain-containing protein</fullName>
    </recommendedName>
</protein>